<evidence type="ECO:0000313" key="2">
    <source>
        <dbReference type="RefSeq" id="XP_055865742.1"/>
    </source>
</evidence>
<name>A0A9W2YSL0_BIOGL</name>
<reference evidence="2" key="1">
    <citation type="submission" date="2025-08" db="UniProtKB">
        <authorList>
            <consortium name="RefSeq"/>
        </authorList>
    </citation>
    <scope>IDENTIFICATION</scope>
</reference>
<dbReference type="RefSeq" id="XP_055865742.1">
    <property type="nucleotide sequence ID" value="XM_056009767.1"/>
</dbReference>
<dbReference type="OrthoDB" id="6046340at2759"/>
<organism evidence="1 2">
    <name type="scientific">Biomphalaria glabrata</name>
    <name type="common">Bloodfluke planorb</name>
    <name type="synonym">Freshwater snail</name>
    <dbReference type="NCBI Taxonomy" id="6526"/>
    <lineage>
        <taxon>Eukaryota</taxon>
        <taxon>Metazoa</taxon>
        <taxon>Spiralia</taxon>
        <taxon>Lophotrochozoa</taxon>
        <taxon>Mollusca</taxon>
        <taxon>Gastropoda</taxon>
        <taxon>Heterobranchia</taxon>
        <taxon>Euthyneura</taxon>
        <taxon>Panpulmonata</taxon>
        <taxon>Hygrophila</taxon>
        <taxon>Lymnaeoidea</taxon>
        <taxon>Planorbidae</taxon>
        <taxon>Biomphalaria</taxon>
    </lineage>
</organism>
<dbReference type="GeneID" id="129922765"/>
<protein>
    <submittedName>
        <fullName evidence="2">Uncharacterized protein LOC129922765 isoform X1</fullName>
    </submittedName>
</protein>
<dbReference type="Proteomes" id="UP001165740">
    <property type="component" value="Chromosome 14"/>
</dbReference>
<gene>
    <name evidence="2" type="primary">LOC129922765</name>
</gene>
<dbReference type="AlphaFoldDB" id="A0A9W2YSL0"/>
<evidence type="ECO:0000313" key="1">
    <source>
        <dbReference type="Proteomes" id="UP001165740"/>
    </source>
</evidence>
<accession>A0A9W2YSL0</accession>
<proteinExistence type="predicted"/>
<sequence length="390" mass="45251">MLGMIDLHKKLKRVMKYKNPWPKSCAGRHKHKMFIPIKQFSVKNLPKRNRDERLVDIIKLLSDCTVRITVKKTDYLGLETKLTNQVQTGTGTVINVLNKQKGMARIQIKTAFHVVSSDLEARNTTVDFFYDEEKSDKIRTLQGACLDNSDSNEDWSIFECYTEDKNLAVFLKSSLDHYYKKSSLYKEASNLAIIVSHPHGFSKHVSVGEWRPSDEKVVGRKIKPIKRIRHNPDWNTSKKRNAIYQFQFLSHPCISFLPLQMSSSMAVIVLASFQQGFAFYDTSLYLYDMYQRSFPTMVNKNGQSEAVAIECNVQFPDDTESKCQIWRFNKPVKETKSLLMTEGGIHGTADDIYLELEFPEGSKQIMRDDKDMDYYWDALTCAVKIWMKRR</sequence>
<keyword evidence="1" id="KW-1185">Reference proteome</keyword>